<dbReference type="RefSeq" id="WP_183611442.1">
    <property type="nucleotide sequence ID" value="NZ_JACICY010000001.1"/>
</dbReference>
<evidence type="ECO:0000259" key="1">
    <source>
        <dbReference type="Pfam" id="PF21746"/>
    </source>
</evidence>
<accession>A0A7W5ZW54</accession>
<feature type="domain" description="DUF6869" evidence="1">
    <location>
        <begin position="23"/>
        <end position="129"/>
    </location>
</feature>
<gene>
    <name evidence="2" type="ORF">GGQ88_000492</name>
</gene>
<dbReference type="AlphaFoldDB" id="A0A7W5ZW54"/>
<keyword evidence="3" id="KW-1185">Reference proteome</keyword>
<evidence type="ECO:0000313" key="3">
    <source>
        <dbReference type="Proteomes" id="UP000562395"/>
    </source>
</evidence>
<sequence>MDTSHEKIAADWIIYARSTRLSSDDEHERGWVLYELARSNPEVAWQVISKLVNSYAEADLFSDDETEAKAVLSNLAAGPFEELLAEHGPVFIERLEAAARQDRRLFWTLGCIWKNSMTDEIWSRVHAAAGRISR</sequence>
<evidence type="ECO:0000313" key="2">
    <source>
        <dbReference type="EMBL" id="MBB3859252.1"/>
    </source>
</evidence>
<organism evidence="2 3">
    <name type="scientific">Novosphingobium hassiacum</name>
    <dbReference type="NCBI Taxonomy" id="173676"/>
    <lineage>
        <taxon>Bacteria</taxon>
        <taxon>Pseudomonadati</taxon>
        <taxon>Pseudomonadota</taxon>
        <taxon>Alphaproteobacteria</taxon>
        <taxon>Sphingomonadales</taxon>
        <taxon>Sphingomonadaceae</taxon>
        <taxon>Novosphingobium</taxon>
    </lineage>
</organism>
<proteinExistence type="predicted"/>
<dbReference type="Pfam" id="PF21746">
    <property type="entry name" value="DUF6869"/>
    <property type="match status" value="1"/>
</dbReference>
<protein>
    <recommendedName>
        <fullName evidence="1">DUF6869 domain-containing protein</fullName>
    </recommendedName>
</protein>
<reference evidence="2 3" key="1">
    <citation type="submission" date="2020-08" db="EMBL/GenBank/DDBJ databases">
        <title>Genomic Encyclopedia of Type Strains, Phase IV (KMG-IV): sequencing the most valuable type-strain genomes for metagenomic binning, comparative biology and taxonomic classification.</title>
        <authorList>
            <person name="Goeker M."/>
        </authorList>
    </citation>
    <scope>NUCLEOTIDE SEQUENCE [LARGE SCALE GENOMIC DNA]</scope>
    <source>
        <strain evidence="2 3">DSM 14552</strain>
    </source>
</reference>
<comment type="caution">
    <text evidence="2">The sequence shown here is derived from an EMBL/GenBank/DDBJ whole genome shotgun (WGS) entry which is preliminary data.</text>
</comment>
<dbReference type="InterPro" id="IPR049221">
    <property type="entry name" value="DUF6869"/>
</dbReference>
<name>A0A7W5ZW54_9SPHN</name>
<dbReference type="EMBL" id="JACICY010000001">
    <property type="protein sequence ID" value="MBB3859252.1"/>
    <property type="molecule type" value="Genomic_DNA"/>
</dbReference>
<dbReference type="Proteomes" id="UP000562395">
    <property type="component" value="Unassembled WGS sequence"/>
</dbReference>